<reference evidence="2" key="1">
    <citation type="journal article" date="2019" name="Int. J. Syst. Evol. Microbiol.">
        <title>The Global Catalogue of Microorganisms (GCM) 10K type strain sequencing project: providing services to taxonomists for standard genome sequencing and annotation.</title>
        <authorList>
            <consortium name="The Broad Institute Genomics Platform"/>
            <consortium name="The Broad Institute Genome Sequencing Center for Infectious Disease"/>
            <person name="Wu L."/>
            <person name="Ma J."/>
        </authorList>
    </citation>
    <scope>NUCLEOTIDE SEQUENCE [LARGE SCALE GENOMIC DNA]</scope>
    <source>
        <strain evidence="2">KCTC 42953</strain>
    </source>
</reference>
<dbReference type="RefSeq" id="WP_077409400.1">
    <property type="nucleotide sequence ID" value="NZ_JBHRTS010000001.1"/>
</dbReference>
<evidence type="ECO:0000313" key="2">
    <source>
        <dbReference type="Proteomes" id="UP001595533"/>
    </source>
</evidence>
<keyword evidence="2" id="KW-1185">Reference proteome</keyword>
<dbReference type="EMBL" id="JBHRTS010000001">
    <property type="protein sequence ID" value="MFC3192711.1"/>
    <property type="molecule type" value="Genomic_DNA"/>
</dbReference>
<gene>
    <name evidence="1" type="ORF">ACFODZ_00525</name>
</gene>
<comment type="caution">
    <text evidence="1">The sequence shown here is derived from an EMBL/GenBank/DDBJ whole genome shotgun (WGS) entry which is preliminary data.</text>
</comment>
<accession>A0ABV7J9D2</accession>
<dbReference type="Proteomes" id="UP001595533">
    <property type="component" value="Unassembled WGS sequence"/>
</dbReference>
<sequence>MEIKIACSLDGRDLALIRSLININNIYGELVLQYTEDARYCQILIAKDYHNHGSVYYAMNRATGEKTHIKPELNPQTVRALFERLSTLIQPQPLDATGLYRLEELVLKHTGSSTNDNVVVTTPEVSFIMDKLNNTLFTDQPITDEWLNAFIQTPLDKVEFSISGGKANTTDHPYTETLELFKWQLGYSLSDRLINTDHQSPLKAFKQISWPNYGEYPCCNEFIRLSSMLWKRSESYAELIEHSGFEQSVINRFLNATLMSGNVVVVDAAQSQEGRVMKNGSPFLEGLKKLFKFS</sequence>
<name>A0ABV7J9D2_9GAMM</name>
<organism evidence="1 2">
    <name type="scientific">Marinicella sediminis</name>
    <dbReference type="NCBI Taxonomy" id="1792834"/>
    <lineage>
        <taxon>Bacteria</taxon>
        <taxon>Pseudomonadati</taxon>
        <taxon>Pseudomonadota</taxon>
        <taxon>Gammaproteobacteria</taxon>
        <taxon>Lysobacterales</taxon>
        <taxon>Marinicellaceae</taxon>
        <taxon>Marinicella</taxon>
    </lineage>
</organism>
<proteinExistence type="predicted"/>
<protein>
    <submittedName>
        <fullName evidence="1">Uncharacterized protein</fullName>
    </submittedName>
</protein>
<evidence type="ECO:0000313" key="1">
    <source>
        <dbReference type="EMBL" id="MFC3192711.1"/>
    </source>
</evidence>